<dbReference type="RefSeq" id="WP_146370917.1">
    <property type="nucleotide sequence ID" value="NZ_SJPP01000001.1"/>
</dbReference>
<protein>
    <submittedName>
        <fullName evidence="2">Uncharacterized protein</fullName>
    </submittedName>
</protein>
<dbReference type="Proteomes" id="UP000320735">
    <property type="component" value="Unassembled WGS sequence"/>
</dbReference>
<feature type="signal peptide" evidence="1">
    <location>
        <begin position="1"/>
        <end position="17"/>
    </location>
</feature>
<sequence precursor="true">MRQLLLTVVGIFSLTMAAGCCCWSKPCNSCSPCSTGNCGPGGCGVQQYGQPYNSGSYFGPASPQTAYAPLQPIPMTAVGPVESLPTYR</sequence>
<feature type="chain" id="PRO_5023111615" evidence="1">
    <location>
        <begin position="18"/>
        <end position="88"/>
    </location>
</feature>
<name>A0A5C6BPC5_9PLAN</name>
<evidence type="ECO:0000313" key="2">
    <source>
        <dbReference type="EMBL" id="TWU13617.1"/>
    </source>
</evidence>
<evidence type="ECO:0000313" key="3">
    <source>
        <dbReference type="Proteomes" id="UP000320735"/>
    </source>
</evidence>
<dbReference type="PROSITE" id="PS51257">
    <property type="entry name" value="PROKAR_LIPOPROTEIN"/>
    <property type="match status" value="1"/>
</dbReference>
<dbReference type="OrthoDB" id="9927221at2"/>
<keyword evidence="3" id="KW-1185">Reference proteome</keyword>
<keyword evidence="1" id="KW-0732">Signal</keyword>
<accession>A0A5C6BPC5</accession>
<dbReference type="AlphaFoldDB" id="A0A5C6BPC5"/>
<organism evidence="2 3">
    <name type="scientific">Symmachiella macrocystis</name>
    <dbReference type="NCBI Taxonomy" id="2527985"/>
    <lineage>
        <taxon>Bacteria</taxon>
        <taxon>Pseudomonadati</taxon>
        <taxon>Planctomycetota</taxon>
        <taxon>Planctomycetia</taxon>
        <taxon>Planctomycetales</taxon>
        <taxon>Planctomycetaceae</taxon>
        <taxon>Symmachiella</taxon>
    </lineage>
</organism>
<reference evidence="2 3" key="1">
    <citation type="submission" date="2019-02" db="EMBL/GenBank/DDBJ databases">
        <title>Deep-cultivation of Planctomycetes and their phenomic and genomic characterization uncovers novel biology.</title>
        <authorList>
            <person name="Wiegand S."/>
            <person name="Jogler M."/>
            <person name="Boedeker C."/>
            <person name="Pinto D."/>
            <person name="Vollmers J."/>
            <person name="Rivas-Marin E."/>
            <person name="Kohn T."/>
            <person name="Peeters S.H."/>
            <person name="Heuer A."/>
            <person name="Rast P."/>
            <person name="Oberbeckmann S."/>
            <person name="Bunk B."/>
            <person name="Jeske O."/>
            <person name="Meyerdierks A."/>
            <person name="Storesund J.E."/>
            <person name="Kallscheuer N."/>
            <person name="Luecker S."/>
            <person name="Lage O.M."/>
            <person name="Pohl T."/>
            <person name="Merkel B.J."/>
            <person name="Hornburger P."/>
            <person name="Mueller R.-W."/>
            <person name="Bruemmer F."/>
            <person name="Labrenz M."/>
            <person name="Spormann A.M."/>
            <person name="Op Den Camp H."/>
            <person name="Overmann J."/>
            <person name="Amann R."/>
            <person name="Jetten M.S.M."/>
            <person name="Mascher T."/>
            <person name="Medema M.H."/>
            <person name="Devos D.P."/>
            <person name="Kaster A.-K."/>
            <person name="Ovreas L."/>
            <person name="Rohde M."/>
            <person name="Galperin M.Y."/>
            <person name="Jogler C."/>
        </authorList>
    </citation>
    <scope>NUCLEOTIDE SEQUENCE [LARGE SCALE GENOMIC DNA]</scope>
    <source>
        <strain evidence="2 3">CA54</strain>
    </source>
</reference>
<gene>
    <name evidence="2" type="ORF">CA54_24520</name>
</gene>
<evidence type="ECO:0000256" key="1">
    <source>
        <dbReference type="SAM" id="SignalP"/>
    </source>
</evidence>
<proteinExistence type="predicted"/>
<comment type="caution">
    <text evidence="2">The sequence shown here is derived from an EMBL/GenBank/DDBJ whole genome shotgun (WGS) entry which is preliminary data.</text>
</comment>
<dbReference type="EMBL" id="SJPP01000001">
    <property type="protein sequence ID" value="TWU13617.1"/>
    <property type="molecule type" value="Genomic_DNA"/>
</dbReference>